<protein>
    <recommendedName>
        <fullName evidence="3">Outer membrane protein A</fullName>
    </recommendedName>
</protein>
<proteinExistence type="inferred from homology"/>
<evidence type="ECO:0000256" key="2">
    <source>
        <dbReference type="ARBA" id="ARBA00023114"/>
    </source>
</evidence>
<dbReference type="InterPro" id="IPR002368">
    <property type="entry name" value="OmpA"/>
</dbReference>
<feature type="chain" id="PRO_5002606812" description="Outer membrane protein A" evidence="4">
    <location>
        <begin position="22"/>
        <end position="204"/>
    </location>
</feature>
<dbReference type="OrthoDB" id="1149075at2"/>
<dbReference type="HOGENOM" id="CLU_106646_0_0_6"/>
<dbReference type="RefSeq" id="WP_013098588.1">
    <property type="nucleotide sequence ID" value="NC_014121.1"/>
</dbReference>
<dbReference type="InterPro" id="IPR000498">
    <property type="entry name" value="OmpA-like_TM_dom"/>
</dbReference>
<dbReference type="Pfam" id="PF01389">
    <property type="entry name" value="OmpA_membrane"/>
    <property type="match status" value="1"/>
</dbReference>
<dbReference type="InterPro" id="IPR011250">
    <property type="entry name" value="OMP/PagP_B-barrel"/>
</dbReference>
<reference evidence="6 7" key="1">
    <citation type="journal article" date="2010" name="J. Bacteriol.">
        <title>Complete genome sequence of Enterobacter cloacae subsp. cloacae type strain ATCC 13047.</title>
        <authorList>
            <person name="Ren Y."/>
            <person name="Ren Y."/>
            <person name="Zhou Z."/>
            <person name="Guo X."/>
            <person name="Li Y."/>
            <person name="Feng L."/>
            <person name="Wang L."/>
        </authorList>
    </citation>
    <scope>NUCLEOTIDE SEQUENCE [LARGE SCALE GENOMIC DNA]</scope>
    <source>
        <strain evidence="7">ATCC 13047 / DSM 30054 / NBRC 13535 / NCTC 10005 / WDCM 00083 / NCDC 279-56</strain>
    </source>
</reference>
<dbReference type="EMBL" id="CP001918">
    <property type="protein sequence ID" value="ADF63721.1"/>
    <property type="molecule type" value="Genomic_DNA"/>
</dbReference>
<feature type="signal peptide" evidence="4">
    <location>
        <begin position="1"/>
        <end position="21"/>
    </location>
</feature>
<evidence type="ECO:0000256" key="3">
    <source>
        <dbReference type="ARBA" id="ARBA00029539"/>
    </source>
</evidence>
<organism evidence="6 7">
    <name type="scientific">Enterobacter cloacae subsp. cloacae (strain ATCC 13047 / DSM 30054 / NBRC 13535 / NCTC 10005 / WDCM 00083 / NCDC 279-56)</name>
    <dbReference type="NCBI Taxonomy" id="716541"/>
    <lineage>
        <taxon>Bacteria</taxon>
        <taxon>Pseudomonadati</taxon>
        <taxon>Pseudomonadota</taxon>
        <taxon>Gammaproteobacteria</taxon>
        <taxon>Enterobacterales</taxon>
        <taxon>Enterobacteriaceae</taxon>
        <taxon>Enterobacter</taxon>
        <taxon>Enterobacter cloacae complex</taxon>
    </lineage>
</organism>
<keyword evidence="4" id="KW-0732">Signal</keyword>
<evidence type="ECO:0000259" key="5">
    <source>
        <dbReference type="Pfam" id="PF01389"/>
    </source>
</evidence>
<evidence type="ECO:0000256" key="4">
    <source>
        <dbReference type="SAM" id="SignalP"/>
    </source>
</evidence>
<evidence type="ECO:0000256" key="1">
    <source>
        <dbReference type="ARBA" id="ARBA00005710"/>
    </source>
</evidence>
<dbReference type="EnsemblBacteria" id="ADF63721">
    <property type="protein sequence ID" value="ADF63721"/>
    <property type="gene ID" value="ECL_04188"/>
</dbReference>
<evidence type="ECO:0000313" key="7">
    <source>
        <dbReference type="Proteomes" id="UP000002363"/>
    </source>
</evidence>
<dbReference type="KEGG" id="enc:ECL_04188"/>
<keyword evidence="2" id="KW-0626">Porin</keyword>
<dbReference type="GO" id="GO:0015288">
    <property type="term" value="F:porin activity"/>
    <property type="evidence" value="ECO:0007669"/>
    <property type="project" value="UniProtKB-KW"/>
</dbReference>
<dbReference type="eggNOG" id="COG3637">
    <property type="taxonomic scope" value="Bacteria"/>
</dbReference>
<keyword evidence="2" id="KW-0406">Ion transport</keyword>
<dbReference type="GO" id="GO:0009279">
    <property type="term" value="C:cell outer membrane"/>
    <property type="evidence" value="ECO:0007669"/>
    <property type="project" value="InterPro"/>
</dbReference>
<dbReference type="PATRIC" id="fig|716541.4.peg.4337"/>
<dbReference type="PRINTS" id="PR01022">
    <property type="entry name" value="OUTRMMBRANEA"/>
</dbReference>
<comment type="similarity">
    <text evidence="1">Belongs to the outer membrane OOP (TC 1.B.6) superfamily. OmpA family.</text>
</comment>
<accession>A0A0H3CR88</accession>
<evidence type="ECO:0000313" key="6">
    <source>
        <dbReference type="EMBL" id="ADF63721.1"/>
    </source>
</evidence>
<dbReference type="AlphaFoldDB" id="A0A0H3CR88"/>
<sequence length="204" mass="21897">MKKTLVALILANAFTATSAFAAADTGTWYSGAKFGWSHYFDANTGSKASDNNNGSNQYNIDHDNVGGGVYAGYQMTPWLALEGGYDYLGNMQIKGKHSAGAQMKSQGLQMSLKASYAVTDSWDIYGRAGAMAYRAESDVSGHNRFETGVRPLAAVGTEYAFNKNLAGRLEYQWVSNVGNANQIGVSSDVSSVTAGLTWRFGQHD</sequence>
<gene>
    <name evidence="6" type="ordered locus">ECL_04188</name>
</gene>
<dbReference type="Proteomes" id="UP000002363">
    <property type="component" value="Chromosome"/>
</dbReference>
<keyword evidence="7" id="KW-1185">Reference proteome</keyword>
<name>A0A0H3CR88_ENTCC</name>
<keyword evidence="2" id="KW-0813">Transport</keyword>
<feature type="domain" description="Outer membrane protein OmpA-like transmembrane" evidence="5">
    <location>
        <begin position="25"/>
        <end position="203"/>
    </location>
</feature>
<dbReference type="STRING" id="716541.ECL_04188"/>
<dbReference type="Gene3D" id="2.40.160.20">
    <property type="match status" value="1"/>
</dbReference>
<dbReference type="SUPFAM" id="SSF56925">
    <property type="entry name" value="OMPA-like"/>
    <property type="match status" value="1"/>
</dbReference>
<keyword evidence="2" id="KW-0812">Transmembrane</keyword>
<dbReference type="GO" id="GO:0046930">
    <property type="term" value="C:pore complex"/>
    <property type="evidence" value="ECO:0007669"/>
    <property type="project" value="UniProtKB-KW"/>
</dbReference>